<keyword evidence="1" id="KW-0812">Transmembrane</keyword>
<dbReference type="RefSeq" id="WP_156186198.1">
    <property type="nucleotide sequence ID" value="NZ_JACHEK010000002.1"/>
</dbReference>
<evidence type="ECO:0000313" key="3">
    <source>
        <dbReference type="Proteomes" id="UP000538666"/>
    </source>
</evidence>
<accession>A0A841JXD0</accession>
<evidence type="ECO:0000256" key="1">
    <source>
        <dbReference type="SAM" id="Phobius"/>
    </source>
</evidence>
<protein>
    <submittedName>
        <fullName evidence="2">Uncharacterized protein</fullName>
    </submittedName>
</protein>
<reference evidence="2 3" key="1">
    <citation type="submission" date="2020-08" db="EMBL/GenBank/DDBJ databases">
        <title>Genomic Encyclopedia of Type Strains, Phase IV (KMG-IV): sequencing the most valuable type-strain genomes for metagenomic binning, comparative biology and taxonomic classification.</title>
        <authorList>
            <person name="Goeker M."/>
        </authorList>
    </citation>
    <scope>NUCLEOTIDE SEQUENCE [LARGE SCALE GENOMIC DNA]</scope>
    <source>
        <strain evidence="2 3">DSM 103733</strain>
    </source>
</reference>
<dbReference type="AlphaFoldDB" id="A0A841JXD0"/>
<feature type="transmembrane region" description="Helical" evidence="1">
    <location>
        <begin position="33"/>
        <end position="56"/>
    </location>
</feature>
<evidence type="ECO:0000313" key="2">
    <source>
        <dbReference type="EMBL" id="MBB6143098.1"/>
    </source>
</evidence>
<keyword evidence="3" id="KW-1185">Reference proteome</keyword>
<organism evidence="2 3">
    <name type="scientific">Silvibacterium bohemicum</name>
    <dbReference type="NCBI Taxonomy" id="1577686"/>
    <lineage>
        <taxon>Bacteria</taxon>
        <taxon>Pseudomonadati</taxon>
        <taxon>Acidobacteriota</taxon>
        <taxon>Terriglobia</taxon>
        <taxon>Terriglobales</taxon>
        <taxon>Acidobacteriaceae</taxon>
        <taxon>Silvibacterium</taxon>
    </lineage>
</organism>
<keyword evidence="1" id="KW-0472">Membrane</keyword>
<name>A0A841JXD0_9BACT</name>
<keyword evidence="1" id="KW-1133">Transmembrane helix</keyword>
<sequence length="76" mass="8441">MALNSLHKLGADETRAMNNQSAEFRSLLRKQTLALVGFSVCSTGLLAILALVLWPIKQREFSTAMAAVKNKKRQPR</sequence>
<gene>
    <name evidence="2" type="ORF">HNQ77_001042</name>
</gene>
<dbReference type="EMBL" id="JACHEK010000002">
    <property type="protein sequence ID" value="MBB6143098.1"/>
    <property type="molecule type" value="Genomic_DNA"/>
</dbReference>
<dbReference type="Proteomes" id="UP000538666">
    <property type="component" value="Unassembled WGS sequence"/>
</dbReference>
<proteinExistence type="predicted"/>
<comment type="caution">
    <text evidence="2">The sequence shown here is derived from an EMBL/GenBank/DDBJ whole genome shotgun (WGS) entry which is preliminary data.</text>
</comment>